<dbReference type="PANTHER" id="PTHR43792">
    <property type="entry name" value="GNAT FAMILY, PUTATIVE (AFU_ORTHOLOGUE AFUA_3G00765)-RELATED-RELATED"/>
    <property type="match status" value="1"/>
</dbReference>
<dbReference type="PANTHER" id="PTHR43792:SF8">
    <property type="entry name" value="[RIBOSOMAL PROTEIN US5]-ALANINE N-ACETYLTRANSFERASE"/>
    <property type="match status" value="1"/>
</dbReference>
<keyword evidence="1 5" id="KW-0808">Transferase</keyword>
<dbReference type="GO" id="GO:0005737">
    <property type="term" value="C:cytoplasm"/>
    <property type="evidence" value="ECO:0007669"/>
    <property type="project" value="TreeGrafter"/>
</dbReference>
<protein>
    <submittedName>
        <fullName evidence="5">Putative ribosomal N-acetyltransferase YdaF</fullName>
        <ecNumber evidence="5">2.3.1.-</ecNumber>
    </submittedName>
</protein>
<dbReference type="AlphaFoldDB" id="A0A2T0B0G9"/>
<dbReference type="InterPro" id="IPR016181">
    <property type="entry name" value="Acyl_CoA_acyltransferase"/>
</dbReference>
<dbReference type="GO" id="GO:0008999">
    <property type="term" value="F:protein-N-terminal-alanine acetyltransferase activity"/>
    <property type="evidence" value="ECO:0007669"/>
    <property type="project" value="TreeGrafter"/>
</dbReference>
<comment type="similarity">
    <text evidence="3">Belongs to the acetyltransferase family. RimJ subfamily.</text>
</comment>
<accession>A0A2T0B0G9</accession>
<name>A0A2T0B0G9_9CLOT</name>
<keyword evidence="2 5" id="KW-0012">Acyltransferase</keyword>
<dbReference type="SUPFAM" id="SSF55729">
    <property type="entry name" value="Acyl-CoA N-acyltransferases (Nat)"/>
    <property type="match status" value="1"/>
</dbReference>
<dbReference type="InterPro" id="IPR000182">
    <property type="entry name" value="GNAT_dom"/>
</dbReference>
<feature type="domain" description="N-acetyltransferase" evidence="4">
    <location>
        <begin position="143"/>
        <end position="312"/>
    </location>
</feature>
<evidence type="ECO:0000313" key="6">
    <source>
        <dbReference type="Proteomes" id="UP000239706"/>
    </source>
</evidence>
<dbReference type="Gene3D" id="3.40.630.30">
    <property type="match status" value="2"/>
</dbReference>
<dbReference type="OrthoDB" id="9801656at2"/>
<evidence type="ECO:0000313" key="5">
    <source>
        <dbReference type="EMBL" id="PRR76956.1"/>
    </source>
</evidence>
<proteinExistence type="inferred from homology"/>
<dbReference type="PROSITE" id="PS51186">
    <property type="entry name" value="GNAT"/>
    <property type="match status" value="1"/>
</dbReference>
<dbReference type="EC" id="2.3.1.-" evidence="5"/>
<organism evidence="5 6">
    <name type="scientific">Clostridium liquoris</name>
    <dbReference type="NCBI Taxonomy" id="1289519"/>
    <lineage>
        <taxon>Bacteria</taxon>
        <taxon>Bacillati</taxon>
        <taxon>Bacillota</taxon>
        <taxon>Clostridia</taxon>
        <taxon>Eubacteriales</taxon>
        <taxon>Clostridiaceae</taxon>
        <taxon>Clostridium</taxon>
    </lineage>
</organism>
<keyword evidence="6" id="KW-1185">Reference proteome</keyword>
<evidence type="ECO:0000256" key="1">
    <source>
        <dbReference type="ARBA" id="ARBA00022679"/>
    </source>
</evidence>
<sequence length="312" mass="36526">MLDSKVVNMQLAQGSVNEYIVRDDSGITIGRVYIIDLSKENKYCCFRIRFYKKGEESYQYLKNSLNKFLITLFKNMDMFKVNVLAEEDVNLSSFTDLGFELEGIISNSIIKDNIYKDEILFGIDKEIFSNNIIRKISLRGKHIEIKLLTPENAEEVLKYYIENKEHLEPFEPTRENNFYTLSVQKRILMENYKQFLNGTSVNFGIYKDNKFIGKIQLSNIVMGIFRNCFVGYSIDRNEEGKGYMKEALNLAVEYAFDEINLHRVEASTLIDNFRSQNALKACGFKEIGLNKDYLYINGRWRDHITFYKIKEG</sequence>
<dbReference type="Pfam" id="PF13302">
    <property type="entry name" value="Acetyltransf_3"/>
    <property type="match status" value="1"/>
</dbReference>
<dbReference type="RefSeq" id="WP_106064717.1">
    <property type="nucleotide sequence ID" value="NZ_PVXO01000071.1"/>
</dbReference>
<evidence type="ECO:0000256" key="3">
    <source>
        <dbReference type="ARBA" id="ARBA00038502"/>
    </source>
</evidence>
<evidence type="ECO:0000256" key="2">
    <source>
        <dbReference type="ARBA" id="ARBA00023315"/>
    </source>
</evidence>
<dbReference type="Proteomes" id="UP000239706">
    <property type="component" value="Unassembled WGS sequence"/>
</dbReference>
<evidence type="ECO:0000259" key="4">
    <source>
        <dbReference type="PROSITE" id="PS51186"/>
    </source>
</evidence>
<dbReference type="InterPro" id="IPR051531">
    <property type="entry name" value="N-acetyltransferase"/>
</dbReference>
<dbReference type="EMBL" id="PVXO01000071">
    <property type="protein sequence ID" value="PRR76956.1"/>
    <property type="molecule type" value="Genomic_DNA"/>
</dbReference>
<gene>
    <name evidence="5" type="primary">ydaF</name>
    <name evidence="5" type="ORF">CLLI_26950</name>
</gene>
<comment type="caution">
    <text evidence="5">The sequence shown here is derived from an EMBL/GenBank/DDBJ whole genome shotgun (WGS) entry which is preliminary data.</text>
</comment>
<reference evidence="5 6" key="1">
    <citation type="submission" date="2018-03" db="EMBL/GenBank/DDBJ databases">
        <title>Genome sequence of Clostridium liquoris DSM 100320.</title>
        <authorList>
            <person name="Poehlein A."/>
            <person name="Daniel R."/>
        </authorList>
    </citation>
    <scope>NUCLEOTIDE SEQUENCE [LARGE SCALE GENOMIC DNA]</scope>
    <source>
        <strain evidence="5 6">DSM 100320</strain>
    </source>
</reference>